<protein>
    <recommendedName>
        <fullName evidence="1">Allophanate hydrolase C-terminal domain-containing protein</fullName>
    </recommendedName>
</protein>
<feature type="domain" description="Allophanate hydrolase C-terminal" evidence="1">
    <location>
        <begin position="10"/>
        <end position="132"/>
    </location>
</feature>
<proteinExistence type="predicted"/>
<evidence type="ECO:0000313" key="2">
    <source>
        <dbReference type="EMBL" id="MBP0445074.1"/>
    </source>
</evidence>
<gene>
    <name evidence="2" type="ORF">J8J14_09800</name>
</gene>
<comment type="caution">
    <text evidence="2">The sequence shown here is derived from an EMBL/GenBank/DDBJ whole genome shotgun (WGS) entry which is preliminary data.</text>
</comment>
<accession>A0ABS4AFQ5</accession>
<name>A0ABS4AFQ5_9PROT</name>
<sequence length="137" mass="14375">MANEAGGDLLLAVGNHLAGLSRNHELLDEGAKLLQPVRTAASYRLLARGAAADPKPGLVEVAPGSGTRIEGELYDLPSGAVARLARLVRPPIRLGRVRLEDGSMVHGYLCDPAEASGARDISDLGGWRAFLASLEVE</sequence>
<organism evidence="2 3">
    <name type="scientific">Pararoseomonas baculiformis</name>
    <dbReference type="NCBI Taxonomy" id="2820812"/>
    <lineage>
        <taxon>Bacteria</taxon>
        <taxon>Pseudomonadati</taxon>
        <taxon>Pseudomonadota</taxon>
        <taxon>Alphaproteobacteria</taxon>
        <taxon>Acetobacterales</taxon>
        <taxon>Acetobacteraceae</taxon>
        <taxon>Pararoseomonas</taxon>
    </lineage>
</organism>
<dbReference type="Gene3D" id="3.10.490.10">
    <property type="entry name" value="Gamma-glutamyl cyclotransferase-like"/>
    <property type="match status" value="1"/>
</dbReference>
<dbReference type="InterPro" id="IPR053844">
    <property type="entry name" value="AH_C"/>
</dbReference>
<evidence type="ECO:0000259" key="1">
    <source>
        <dbReference type="Pfam" id="PF21986"/>
    </source>
</evidence>
<dbReference type="Proteomes" id="UP000681594">
    <property type="component" value="Unassembled WGS sequence"/>
</dbReference>
<evidence type="ECO:0000313" key="3">
    <source>
        <dbReference type="Proteomes" id="UP000681594"/>
    </source>
</evidence>
<reference evidence="2 3" key="1">
    <citation type="submission" date="2021-03" db="EMBL/GenBank/DDBJ databases">
        <authorList>
            <person name="So Y."/>
        </authorList>
    </citation>
    <scope>NUCLEOTIDE SEQUENCE [LARGE SCALE GENOMIC DNA]</scope>
    <source>
        <strain evidence="2 3">SSH11</strain>
    </source>
</reference>
<keyword evidence="3" id="KW-1185">Reference proteome</keyword>
<dbReference type="RefSeq" id="WP_209379326.1">
    <property type="nucleotide sequence ID" value="NZ_JAGIZB010000008.1"/>
</dbReference>
<dbReference type="EMBL" id="JAGIZB010000008">
    <property type="protein sequence ID" value="MBP0445074.1"/>
    <property type="molecule type" value="Genomic_DNA"/>
</dbReference>
<dbReference type="Pfam" id="PF21986">
    <property type="entry name" value="AH_C"/>
    <property type="match status" value="1"/>
</dbReference>